<evidence type="ECO:0000259" key="8">
    <source>
        <dbReference type="PROSITE" id="PS52029"/>
    </source>
</evidence>
<evidence type="ECO:0000256" key="5">
    <source>
        <dbReference type="ARBA" id="ARBA00022984"/>
    </source>
</evidence>
<dbReference type="RefSeq" id="WP_354151480.1">
    <property type="nucleotide sequence ID" value="NZ_JBEPMN010000005.1"/>
</dbReference>
<dbReference type="EMBL" id="JBEPMN010000005">
    <property type="protein sequence ID" value="MET3661611.1"/>
    <property type="molecule type" value="Genomic_DNA"/>
</dbReference>
<evidence type="ECO:0000256" key="4">
    <source>
        <dbReference type="ARBA" id="ARBA00022960"/>
    </source>
</evidence>
<dbReference type="Pfam" id="PF03734">
    <property type="entry name" value="YkuD"/>
    <property type="match status" value="1"/>
</dbReference>
<dbReference type="PROSITE" id="PS52029">
    <property type="entry name" value="LD_TPASE"/>
    <property type="match status" value="1"/>
</dbReference>
<evidence type="ECO:0000313" key="10">
    <source>
        <dbReference type="Proteomes" id="UP001549143"/>
    </source>
</evidence>
<name>A0ABV2KKM1_9HYPH</name>
<feature type="active site" description="Proton donor/acceptor" evidence="7">
    <location>
        <position position="150"/>
    </location>
</feature>
<accession>A0ABV2KKM1</accession>
<keyword evidence="6 7" id="KW-0961">Cell wall biogenesis/degradation</keyword>
<evidence type="ECO:0000256" key="2">
    <source>
        <dbReference type="ARBA" id="ARBA00005992"/>
    </source>
</evidence>
<feature type="domain" description="L,D-TPase catalytic" evidence="8">
    <location>
        <begin position="18"/>
        <end position="186"/>
    </location>
</feature>
<gene>
    <name evidence="9" type="ORF">ABID44_001937</name>
</gene>
<evidence type="ECO:0000256" key="6">
    <source>
        <dbReference type="ARBA" id="ARBA00023316"/>
    </source>
</evidence>
<dbReference type="InterPro" id="IPR005490">
    <property type="entry name" value="LD_TPept_cat_dom"/>
</dbReference>
<reference evidence="9 10" key="1">
    <citation type="submission" date="2024-06" db="EMBL/GenBank/DDBJ databases">
        <title>Genomic Encyclopedia of Type Strains, Phase IV (KMG-IV): sequencing the most valuable type-strain genomes for metagenomic binning, comparative biology and taxonomic classification.</title>
        <authorList>
            <person name="Goeker M."/>
        </authorList>
    </citation>
    <scope>NUCLEOTIDE SEQUENCE [LARGE SCALE GENOMIC DNA]</scope>
    <source>
        <strain evidence="9 10">DSM 19730</strain>
    </source>
</reference>
<comment type="caution">
    <text evidence="9">The sequence shown here is derived from an EMBL/GenBank/DDBJ whole genome shotgun (WGS) entry which is preliminary data.</text>
</comment>
<comment type="pathway">
    <text evidence="1 7">Cell wall biogenesis; peptidoglycan biosynthesis.</text>
</comment>
<evidence type="ECO:0000256" key="7">
    <source>
        <dbReference type="PROSITE-ProRule" id="PRU01373"/>
    </source>
</evidence>
<evidence type="ECO:0000256" key="1">
    <source>
        <dbReference type="ARBA" id="ARBA00004752"/>
    </source>
</evidence>
<dbReference type="PANTHER" id="PTHR38589:SF1">
    <property type="entry name" value="BLR0621 PROTEIN"/>
    <property type="match status" value="1"/>
</dbReference>
<keyword evidence="3" id="KW-0808">Transferase</keyword>
<dbReference type="InterPro" id="IPR038063">
    <property type="entry name" value="Transpep_catalytic_dom"/>
</dbReference>
<comment type="similarity">
    <text evidence="2">Belongs to the YkuD family.</text>
</comment>
<organism evidence="9 10">
    <name type="scientific">Aquamicrobium ahrensii</name>
    <dbReference type="NCBI Taxonomy" id="469551"/>
    <lineage>
        <taxon>Bacteria</taxon>
        <taxon>Pseudomonadati</taxon>
        <taxon>Pseudomonadota</taxon>
        <taxon>Alphaproteobacteria</taxon>
        <taxon>Hyphomicrobiales</taxon>
        <taxon>Phyllobacteriaceae</taxon>
        <taxon>Aquamicrobium</taxon>
    </lineage>
</organism>
<keyword evidence="4 7" id="KW-0133">Cell shape</keyword>
<keyword evidence="5 7" id="KW-0573">Peptidoglycan synthesis</keyword>
<dbReference type="PANTHER" id="PTHR38589">
    <property type="entry name" value="BLR0621 PROTEIN"/>
    <property type="match status" value="1"/>
</dbReference>
<proteinExistence type="inferred from homology"/>
<dbReference type="CDD" id="cd16913">
    <property type="entry name" value="YkuD_like"/>
    <property type="match status" value="1"/>
</dbReference>
<evidence type="ECO:0000313" key="9">
    <source>
        <dbReference type="EMBL" id="MET3661611.1"/>
    </source>
</evidence>
<evidence type="ECO:0000256" key="3">
    <source>
        <dbReference type="ARBA" id="ARBA00022679"/>
    </source>
</evidence>
<dbReference type="SUPFAM" id="SSF141523">
    <property type="entry name" value="L,D-transpeptidase catalytic domain-like"/>
    <property type="match status" value="1"/>
</dbReference>
<keyword evidence="10" id="KW-1185">Reference proteome</keyword>
<feature type="active site" description="Nucleophile" evidence="7">
    <location>
        <position position="162"/>
    </location>
</feature>
<dbReference type="Proteomes" id="UP001549143">
    <property type="component" value="Unassembled WGS sequence"/>
</dbReference>
<protein>
    <submittedName>
        <fullName evidence="9">L,D-peptidoglycan transpeptidase YkuD (ErfK/YbiS/YcfS/YnhG family)</fullName>
    </submittedName>
</protein>
<sequence length="187" mass="20464">MRGRNAATETFPGGLAALVVRARPGKPSQGFLQAGPLVFPCALGRGGVTSSKREGDGATPLGSMRILSGYFRNDRFASARSTRLPMAATDAGLGWCDTPADRNYNRPVRLPYKAGHETMQRADHLYDACLVLDWNIAPRKRGRGSAIFFHLAQPGYKPTEGCVAISRRDMERLLPHLSRRTVLKVVK</sequence>